<dbReference type="RefSeq" id="WP_066862105.1">
    <property type="nucleotide sequence ID" value="NZ_CABKVV010000012.1"/>
</dbReference>
<feature type="domain" description="Major facilitator superfamily associated" evidence="9">
    <location>
        <begin position="13"/>
        <end position="364"/>
    </location>
</feature>
<dbReference type="Proteomes" id="UP001524473">
    <property type="component" value="Unassembled WGS sequence"/>
</dbReference>
<feature type="transmembrane region" description="Helical" evidence="8">
    <location>
        <begin position="12"/>
        <end position="37"/>
    </location>
</feature>
<proteinExistence type="predicted"/>
<organism evidence="10 11">
    <name type="scientific">Neglectibacter timonensis</name>
    <dbReference type="NCBI Taxonomy" id="1776382"/>
    <lineage>
        <taxon>Bacteria</taxon>
        <taxon>Bacillati</taxon>
        <taxon>Bacillota</taxon>
        <taxon>Clostridia</taxon>
        <taxon>Eubacteriales</taxon>
        <taxon>Oscillospiraceae</taxon>
        <taxon>Neglectibacter</taxon>
    </lineage>
</organism>
<dbReference type="InterPro" id="IPR024989">
    <property type="entry name" value="MFS_assoc_dom"/>
</dbReference>
<dbReference type="Gene3D" id="1.20.1250.20">
    <property type="entry name" value="MFS general substrate transporter like domains"/>
    <property type="match status" value="2"/>
</dbReference>
<evidence type="ECO:0000256" key="4">
    <source>
        <dbReference type="ARBA" id="ARBA00022519"/>
    </source>
</evidence>
<evidence type="ECO:0000313" key="11">
    <source>
        <dbReference type="Proteomes" id="UP001524473"/>
    </source>
</evidence>
<accession>A0ABT1RWC4</accession>
<dbReference type="SUPFAM" id="SSF103473">
    <property type="entry name" value="MFS general substrate transporter"/>
    <property type="match status" value="1"/>
</dbReference>
<keyword evidence="4" id="KW-0997">Cell inner membrane</keyword>
<evidence type="ECO:0000256" key="3">
    <source>
        <dbReference type="ARBA" id="ARBA00022475"/>
    </source>
</evidence>
<comment type="subcellular location">
    <subcellularLocation>
        <location evidence="1">Cell inner membrane</location>
        <topology evidence="1">Multi-pass membrane protein</topology>
    </subcellularLocation>
</comment>
<keyword evidence="6 8" id="KW-1133">Transmembrane helix</keyword>
<feature type="transmembrane region" description="Helical" evidence="8">
    <location>
        <begin position="49"/>
        <end position="69"/>
    </location>
</feature>
<evidence type="ECO:0000256" key="8">
    <source>
        <dbReference type="SAM" id="Phobius"/>
    </source>
</evidence>
<feature type="transmembrane region" description="Helical" evidence="8">
    <location>
        <begin position="208"/>
        <end position="228"/>
    </location>
</feature>
<reference evidence="10 11" key="1">
    <citation type="submission" date="2022-06" db="EMBL/GenBank/DDBJ databases">
        <title>Isolation of gut microbiota from human fecal samples.</title>
        <authorList>
            <person name="Pamer E.G."/>
            <person name="Barat B."/>
            <person name="Waligurski E."/>
            <person name="Medina S."/>
            <person name="Paddock L."/>
            <person name="Mostad J."/>
        </authorList>
    </citation>
    <scope>NUCLEOTIDE SEQUENCE [LARGE SCALE GENOMIC DNA]</scope>
    <source>
        <strain evidence="10 11">DFI.9.73</strain>
    </source>
</reference>
<evidence type="ECO:0000259" key="9">
    <source>
        <dbReference type="Pfam" id="PF12832"/>
    </source>
</evidence>
<dbReference type="PANTHER" id="PTHR23522:SF10">
    <property type="entry name" value="3-PHENYLPROPIONIC ACID TRANSPORTER-RELATED"/>
    <property type="match status" value="1"/>
</dbReference>
<dbReference type="InterPro" id="IPR036259">
    <property type="entry name" value="MFS_trans_sf"/>
</dbReference>
<evidence type="ECO:0000313" key="10">
    <source>
        <dbReference type="EMBL" id="MCQ4838973.1"/>
    </source>
</evidence>
<feature type="transmembrane region" description="Helical" evidence="8">
    <location>
        <begin position="332"/>
        <end position="355"/>
    </location>
</feature>
<keyword evidence="11" id="KW-1185">Reference proteome</keyword>
<feature type="transmembrane region" description="Helical" evidence="8">
    <location>
        <begin position="297"/>
        <end position="320"/>
    </location>
</feature>
<keyword evidence="5 8" id="KW-0812">Transmembrane</keyword>
<gene>
    <name evidence="10" type="ORF">NE695_03465</name>
</gene>
<evidence type="ECO:0000256" key="6">
    <source>
        <dbReference type="ARBA" id="ARBA00022989"/>
    </source>
</evidence>
<sequence>MKSLWNRYRGSYFSYILTYFFYYFSMAVFSSVLAVYLAGQGKSAQELSFIMSAAGLFSILLLPVTGWLLDKTLRPRLISGVLLLSAGMLGLVFSASHSVWVLFLLDGLIMSAINSITPICERMAASSRYRYGSIRVLGTFGYACGAQAAGFAMEHIAPSFIFVMLLISAVLSTVGFAGTQGFSGRQDHVPERSKASVSRLSFLRDRNFLLFLLCAFLFAGSSGANNIYSPVLLTGLGLPSGTVGTVLFFSTLVEIPLILWSHKFMDRLSGKLLFGLSFGMMLLQFLCYGFFRSPLPTVIAMLLLKATASTMFMMVSLKIVRNIVDGSSTSTALSVVNAVNALSGILFLNVGGAVADALSMQAYYLVLAAAALVGLLLCLLLKIGNTQRVFSA</sequence>
<feature type="transmembrane region" description="Helical" evidence="8">
    <location>
        <begin position="159"/>
        <end position="178"/>
    </location>
</feature>
<comment type="caution">
    <text evidence="10">The sequence shown here is derived from an EMBL/GenBank/DDBJ whole genome shotgun (WGS) entry which is preliminary data.</text>
</comment>
<feature type="transmembrane region" description="Helical" evidence="8">
    <location>
        <begin position="272"/>
        <end position="291"/>
    </location>
</feature>
<evidence type="ECO:0000256" key="7">
    <source>
        <dbReference type="ARBA" id="ARBA00023136"/>
    </source>
</evidence>
<name>A0ABT1RWC4_9FIRM</name>
<evidence type="ECO:0000256" key="2">
    <source>
        <dbReference type="ARBA" id="ARBA00022448"/>
    </source>
</evidence>
<dbReference type="PANTHER" id="PTHR23522">
    <property type="entry name" value="BLL5896 PROTEIN"/>
    <property type="match status" value="1"/>
</dbReference>
<feature type="transmembrane region" description="Helical" evidence="8">
    <location>
        <begin position="361"/>
        <end position="381"/>
    </location>
</feature>
<dbReference type="Pfam" id="PF12832">
    <property type="entry name" value="MFS_1_like"/>
    <property type="match status" value="1"/>
</dbReference>
<dbReference type="EMBL" id="JANFZH010000005">
    <property type="protein sequence ID" value="MCQ4838973.1"/>
    <property type="molecule type" value="Genomic_DNA"/>
</dbReference>
<dbReference type="GeneID" id="90531766"/>
<evidence type="ECO:0000256" key="5">
    <source>
        <dbReference type="ARBA" id="ARBA00022692"/>
    </source>
</evidence>
<keyword evidence="3" id="KW-1003">Cell membrane</keyword>
<keyword evidence="2" id="KW-0813">Transport</keyword>
<evidence type="ECO:0000256" key="1">
    <source>
        <dbReference type="ARBA" id="ARBA00004429"/>
    </source>
</evidence>
<keyword evidence="7 8" id="KW-0472">Membrane</keyword>
<feature type="transmembrane region" description="Helical" evidence="8">
    <location>
        <begin position="240"/>
        <end position="260"/>
    </location>
</feature>
<protein>
    <submittedName>
        <fullName evidence="10">MFS transporter</fullName>
    </submittedName>
</protein>
<feature type="transmembrane region" description="Helical" evidence="8">
    <location>
        <begin position="76"/>
        <end position="93"/>
    </location>
</feature>